<organism evidence="2 3">
    <name type="scientific">Paracoccus aminophilus JCM 7686</name>
    <dbReference type="NCBI Taxonomy" id="1367847"/>
    <lineage>
        <taxon>Bacteria</taxon>
        <taxon>Pseudomonadati</taxon>
        <taxon>Pseudomonadota</taxon>
        <taxon>Alphaproteobacteria</taxon>
        <taxon>Rhodobacterales</taxon>
        <taxon>Paracoccaceae</taxon>
        <taxon>Paracoccus</taxon>
    </lineage>
</organism>
<sequence length="316" mass="33822">MDERGRTRHRIDERADRPTSGSRSAARRAAGLGAIAALFLMVPPVHAQTSAPCDGADLGAQRACSDQRAAQIAGGPAWMACAGSCAIRQDGADAVVLDLKGKERKRLPGLRFLPGAGQTQCLSLLPFLTEAGHLQLLDSDSFVAAEDFPLTDLYDGNPVKDPSLLPNVLELAQLSCDGTRFFAPQQDGPGFVRVMIGQDGLAVPDDNRNVIVVSPTGRYGVTLDSGEGEALRLQDYILLTDLEINARFEVDTVFFDIEEKNLLIRHSDGQSMEVEIVSLDDGTVRGTVPYPAEAGLSFRVTDQGGKPALEPVNLPN</sequence>
<dbReference type="PATRIC" id="fig|1367847.3.peg.84"/>
<proteinExistence type="predicted"/>
<dbReference type="HOGENOM" id="CLU_879538_0_0_5"/>
<reference evidence="2 3" key="1">
    <citation type="journal article" date="2014" name="BMC Genomics">
        <title>Architecture and functions of a multipartite genome of the methylotrophic bacterium Paracoccus aminophilus JCM 7686, containing primary and secondary chromids.</title>
        <authorList>
            <person name="Dziewit L."/>
            <person name="Czarnecki J."/>
            <person name="Wibberg D."/>
            <person name="Radlinska M."/>
            <person name="Mrozek P."/>
            <person name="Szymczak M."/>
            <person name="Schluter A."/>
            <person name="Puhler A."/>
            <person name="Bartosik D."/>
        </authorList>
    </citation>
    <scope>NUCLEOTIDE SEQUENCE [LARGE SCALE GENOMIC DNA]</scope>
    <source>
        <strain evidence="2">JCM 7686</strain>
    </source>
</reference>
<keyword evidence="3" id="KW-1185">Reference proteome</keyword>
<dbReference type="Proteomes" id="UP000015480">
    <property type="component" value="Chromosome"/>
</dbReference>
<dbReference type="EMBL" id="CP006650">
    <property type="protein sequence ID" value="AGT07256.1"/>
    <property type="molecule type" value="Genomic_DNA"/>
</dbReference>
<dbReference type="STRING" id="1367847.JCM7686_0145"/>
<feature type="region of interest" description="Disordered" evidence="1">
    <location>
        <begin position="1"/>
        <end position="26"/>
    </location>
</feature>
<dbReference type="KEGG" id="pami:JCM7686_0145"/>
<evidence type="ECO:0000256" key="1">
    <source>
        <dbReference type="SAM" id="MobiDB-lite"/>
    </source>
</evidence>
<evidence type="ECO:0000313" key="3">
    <source>
        <dbReference type="Proteomes" id="UP000015480"/>
    </source>
</evidence>
<dbReference type="AlphaFoldDB" id="S5YPL6"/>
<accession>S5YPL6</accession>
<gene>
    <name evidence="2" type="ORF">JCM7686_0145</name>
</gene>
<evidence type="ECO:0000313" key="2">
    <source>
        <dbReference type="EMBL" id="AGT07256.1"/>
    </source>
</evidence>
<feature type="compositionally biased region" description="Basic and acidic residues" evidence="1">
    <location>
        <begin position="1"/>
        <end position="17"/>
    </location>
</feature>
<protein>
    <submittedName>
        <fullName evidence="2">Uncharacterized protein</fullName>
    </submittedName>
</protein>
<name>S5YPL6_PARAH</name>